<dbReference type="GO" id="GO:1901359">
    <property type="term" value="F:tungstate binding"/>
    <property type="evidence" value="ECO:0007669"/>
    <property type="project" value="UniProtKB-ARBA"/>
</dbReference>
<keyword evidence="9" id="KW-1185">Reference proteome</keyword>
<dbReference type="EMBL" id="FOWD01000008">
    <property type="protein sequence ID" value="SFO06561.1"/>
    <property type="molecule type" value="Genomic_DNA"/>
</dbReference>
<accession>A0A1I5E605</accession>
<gene>
    <name evidence="8" type="ORF">SAMN04489757_10820</name>
</gene>
<name>A0A1I5E605_9FIRM</name>
<dbReference type="InterPro" id="IPR050682">
    <property type="entry name" value="ModA/WtpA"/>
</dbReference>
<feature type="signal peptide" evidence="7">
    <location>
        <begin position="1"/>
        <end position="24"/>
    </location>
</feature>
<evidence type="ECO:0000256" key="7">
    <source>
        <dbReference type="SAM" id="SignalP"/>
    </source>
</evidence>
<dbReference type="InterPro" id="IPR005950">
    <property type="entry name" value="ModA"/>
</dbReference>
<evidence type="ECO:0000256" key="5">
    <source>
        <dbReference type="PIRSR" id="PIRSR004846-1"/>
    </source>
</evidence>
<feature type="binding site" evidence="5">
    <location>
        <position position="232"/>
    </location>
    <ligand>
        <name>molybdate</name>
        <dbReference type="ChEBI" id="CHEBI:36264"/>
    </ligand>
</feature>
<evidence type="ECO:0000256" key="2">
    <source>
        <dbReference type="ARBA" id="ARBA00022505"/>
    </source>
</evidence>
<dbReference type="AlphaFoldDB" id="A0A1I5E605"/>
<dbReference type="OrthoDB" id="9785015at2"/>
<feature type="binding site" evidence="5">
    <location>
        <position position="107"/>
    </location>
    <ligand>
        <name>molybdate</name>
        <dbReference type="ChEBI" id="CHEBI:36264"/>
    </ligand>
</feature>
<feature type="binding site" evidence="5">
    <location>
        <position position="214"/>
    </location>
    <ligand>
        <name>molybdate</name>
        <dbReference type="ChEBI" id="CHEBI:36264"/>
    </ligand>
</feature>
<dbReference type="PANTHER" id="PTHR30632">
    <property type="entry name" value="MOLYBDATE-BINDING PERIPLASMIC PROTEIN"/>
    <property type="match status" value="1"/>
</dbReference>
<feature type="compositionally biased region" description="Basic and acidic residues" evidence="6">
    <location>
        <begin position="40"/>
        <end position="69"/>
    </location>
</feature>
<dbReference type="GO" id="GO:0015689">
    <property type="term" value="P:molybdate ion transport"/>
    <property type="evidence" value="ECO:0007669"/>
    <property type="project" value="InterPro"/>
</dbReference>
<dbReference type="RefSeq" id="WP_091685355.1">
    <property type="nucleotide sequence ID" value="NZ_BAABFM010000072.1"/>
</dbReference>
<sequence>MKRKLAVLSMIMVMVLTMIPGCSKQPSKENKGTNENSTEQENKGTEEGKTDGESEKTTPEAESNTDKEDVTILIAAAASMEKSLEELIPQFQTKYPWITVEGTYDSSGKLQTQIEEGLEADIFLSAAMKQMNALKDENMIDADSIKELLENKVVLIVPAGSESKVTSFEDILGAGTIAIGDPESVPAGQYAKKVFDSLGIYDKVAEKASLGTNVTEVLNWVAEGSADAGVVYATDAATSDKVTVISEAPEGSLDEKVIYPIGIVTASQKKEAAALLVEYLQSEEATNLFVSYGFSVQ</sequence>
<keyword evidence="2 5" id="KW-0500">Molybdenum</keyword>
<organism evidence="8 9">
    <name type="scientific">Anaerocolumna aminovalerica</name>
    <dbReference type="NCBI Taxonomy" id="1527"/>
    <lineage>
        <taxon>Bacteria</taxon>
        <taxon>Bacillati</taxon>
        <taxon>Bacillota</taxon>
        <taxon>Clostridia</taxon>
        <taxon>Lachnospirales</taxon>
        <taxon>Lachnospiraceae</taxon>
        <taxon>Anaerocolumna</taxon>
    </lineage>
</organism>
<protein>
    <submittedName>
        <fullName evidence="8">Molybdate transport system substrate-binding protein</fullName>
    </submittedName>
</protein>
<dbReference type="STRING" id="1527.SAMN04489757_10820"/>
<proteinExistence type="inferred from homology"/>
<dbReference type="Gene3D" id="3.40.190.10">
    <property type="entry name" value="Periplasmic binding protein-like II"/>
    <property type="match status" value="2"/>
</dbReference>
<evidence type="ECO:0000313" key="9">
    <source>
        <dbReference type="Proteomes" id="UP000198806"/>
    </source>
</evidence>
<feature type="binding site" evidence="5">
    <location>
        <position position="187"/>
    </location>
    <ligand>
        <name>molybdate</name>
        <dbReference type="ChEBI" id="CHEBI:36264"/>
    </ligand>
</feature>
<keyword evidence="3 5" id="KW-0479">Metal-binding</keyword>
<evidence type="ECO:0000313" key="8">
    <source>
        <dbReference type="EMBL" id="SFO06561.1"/>
    </source>
</evidence>
<evidence type="ECO:0000256" key="1">
    <source>
        <dbReference type="ARBA" id="ARBA00009175"/>
    </source>
</evidence>
<dbReference type="PANTHER" id="PTHR30632:SF0">
    <property type="entry name" value="SULFATE-BINDING PROTEIN"/>
    <property type="match status" value="1"/>
</dbReference>
<dbReference type="SUPFAM" id="SSF53850">
    <property type="entry name" value="Periplasmic binding protein-like II"/>
    <property type="match status" value="1"/>
</dbReference>
<reference evidence="8 9" key="1">
    <citation type="submission" date="2016-10" db="EMBL/GenBank/DDBJ databases">
        <authorList>
            <person name="de Groot N.N."/>
        </authorList>
    </citation>
    <scope>NUCLEOTIDE SEQUENCE [LARGE SCALE GENOMIC DNA]</scope>
    <source>
        <strain evidence="8 9">DSM 1283</strain>
    </source>
</reference>
<feature type="chain" id="PRO_5038662258" evidence="7">
    <location>
        <begin position="25"/>
        <end position="297"/>
    </location>
</feature>
<dbReference type="GO" id="GO:0030973">
    <property type="term" value="F:molybdate ion binding"/>
    <property type="evidence" value="ECO:0007669"/>
    <property type="project" value="TreeGrafter"/>
</dbReference>
<dbReference type="FunFam" id="3.40.190.10:FF:000035">
    <property type="entry name" value="Molybdate ABC transporter substrate-binding protein"/>
    <property type="match status" value="1"/>
</dbReference>
<dbReference type="GO" id="GO:0046872">
    <property type="term" value="F:metal ion binding"/>
    <property type="evidence" value="ECO:0007669"/>
    <property type="project" value="UniProtKB-KW"/>
</dbReference>
<dbReference type="Proteomes" id="UP000198806">
    <property type="component" value="Unassembled WGS sequence"/>
</dbReference>
<keyword evidence="4 7" id="KW-0732">Signal</keyword>
<evidence type="ECO:0000256" key="3">
    <source>
        <dbReference type="ARBA" id="ARBA00022723"/>
    </source>
</evidence>
<dbReference type="NCBIfam" id="TIGR01256">
    <property type="entry name" value="modA"/>
    <property type="match status" value="1"/>
</dbReference>
<dbReference type="Pfam" id="PF13531">
    <property type="entry name" value="SBP_bac_11"/>
    <property type="match status" value="1"/>
</dbReference>
<comment type="similarity">
    <text evidence="1">Belongs to the bacterial solute-binding protein ModA family.</text>
</comment>
<evidence type="ECO:0000256" key="4">
    <source>
        <dbReference type="ARBA" id="ARBA00022729"/>
    </source>
</evidence>
<feature type="region of interest" description="Disordered" evidence="6">
    <location>
        <begin position="22"/>
        <end position="69"/>
    </location>
</feature>
<feature type="binding site" evidence="5">
    <location>
        <position position="79"/>
    </location>
    <ligand>
        <name>molybdate</name>
        <dbReference type="ChEBI" id="CHEBI:36264"/>
    </ligand>
</feature>
<evidence type="ECO:0000256" key="6">
    <source>
        <dbReference type="SAM" id="MobiDB-lite"/>
    </source>
</evidence>
<dbReference type="PIRSF" id="PIRSF004846">
    <property type="entry name" value="ModA"/>
    <property type="match status" value="1"/>
</dbReference>